<feature type="region of interest" description="Disordered" evidence="1">
    <location>
        <begin position="53"/>
        <end position="87"/>
    </location>
</feature>
<gene>
    <name evidence="2" type="ORF">J1605_001862</name>
</gene>
<evidence type="ECO:0000313" key="3">
    <source>
        <dbReference type="Proteomes" id="UP001159641"/>
    </source>
</evidence>
<evidence type="ECO:0000256" key="1">
    <source>
        <dbReference type="SAM" id="MobiDB-lite"/>
    </source>
</evidence>
<organism evidence="2 3">
    <name type="scientific">Eschrichtius robustus</name>
    <name type="common">California gray whale</name>
    <name type="synonym">Eschrichtius gibbosus</name>
    <dbReference type="NCBI Taxonomy" id="9764"/>
    <lineage>
        <taxon>Eukaryota</taxon>
        <taxon>Metazoa</taxon>
        <taxon>Chordata</taxon>
        <taxon>Craniata</taxon>
        <taxon>Vertebrata</taxon>
        <taxon>Euteleostomi</taxon>
        <taxon>Mammalia</taxon>
        <taxon>Eutheria</taxon>
        <taxon>Laurasiatheria</taxon>
        <taxon>Artiodactyla</taxon>
        <taxon>Whippomorpha</taxon>
        <taxon>Cetacea</taxon>
        <taxon>Mysticeti</taxon>
        <taxon>Eschrichtiidae</taxon>
        <taxon>Eschrichtius</taxon>
    </lineage>
</organism>
<evidence type="ECO:0000313" key="2">
    <source>
        <dbReference type="EMBL" id="KAJ8797052.1"/>
    </source>
</evidence>
<proteinExistence type="predicted"/>
<protein>
    <submittedName>
        <fullName evidence="2">Uncharacterized protein</fullName>
    </submittedName>
</protein>
<comment type="caution">
    <text evidence="2">The sequence shown here is derived from an EMBL/GenBank/DDBJ whole genome shotgun (WGS) entry which is preliminary data.</text>
</comment>
<reference evidence="2 3" key="1">
    <citation type="submission" date="2022-11" db="EMBL/GenBank/DDBJ databases">
        <title>Whole genome sequence of Eschrichtius robustus ER-17-0199.</title>
        <authorList>
            <person name="Bruniche-Olsen A."/>
            <person name="Black A.N."/>
            <person name="Fields C.J."/>
            <person name="Walden K."/>
            <person name="Dewoody J.A."/>
        </authorList>
    </citation>
    <scope>NUCLEOTIDE SEQUENCE [LARGE SCALE GENOMIC DNA]</scope>
    <source>
        <strain evidence="2">ER-17-0199</strain>
        <tissue evidence="2">Blubber</tissue>
    </source>
</reference>
<dbReference type="AlphaFoldDB" id="A0AB34HYB2"/>
<dbReference type="EMBL" id="JAIQCJ010000270">
    <property type="protein sequence ID" value="KAJ8797052.1"/>
    <property type="molecule type" value="Genomic_DNA"/>
</dbReference>
<name>A0AB34HYB2_ESCRO</name>
<accession>A0AB34HYB2</accession>
<dbReference type="Proteomes" id="UP001159641">
    <property type="component" value="Unassembled WGS sequence"/>
</dbReference>
<sequence length="118" mass="13289">MQRLLLLPPKSLCASTGHYPHLPSRKPVQLATASVPHVADRVLVLWPGVRPEPLRWESRDQGTGPPETSRLPVISNSESSPRDLHLNSKNQLHSTTSKLHCWTPYAKQLARQERNPTH</sequence>
<keyword evidence="3" id="KW-1185">Reference proteome</keyword>